<protein>
    <submittedName>
        <fullName evidence="3">Transporter substrate-binding domain-containing protein</fullName>
    </submittedName>
</protein>
<dbReference type="PANTHER" id="PTHR38834:SF3">
    <property type="entry name" value="SOLUTE-BINDING PROTEIN FAMILY 3_N-TERMINAL DOMAIN-CONTAINING PROTEIN"/>
    <property type="match status" value="1"/>
</dbReference>
<dbReference type="Pfam" id="PF00497">
    <property type="entry name" value="SBP_bac_3"/>
    <property type="match status" value="1"/>
</dbReference>
<evidence type="ECO:0000313" key="4">
    <source>
        <dbReference type="Proteomes" id="UP001501565"/>
    </source>
</evidence>
<feature type="signal peptide" evidence="1">
    <location>
        <begin position="1"/>
        <end position="21"/>
    </location>
</feature>
<evidence type="ECO:0000313" key="3">
    <source>
        <dbReference type="EMBL" id="GAA3921122.1"/>
    </source>
</evidence>
<evidence type="ECO:0000256" key="1">
    <source>
        <dbReference type="SAM" id="SignalP"/>
    </source>
</evidence>
<dbReference type="InterPro" id="IPR001638">
    <property type="entry name" value="Solute-binding_3/MltF_N"/>
</dbReference>
<comment type="caution">
    <text evidence="3">The sequence shown here is derived from an EMBL/GenBank/DDBJ whole genome shotgun (WGS) entry which is preliminary data.</text>
</comment>
<accession>A0ABP7MDW8</accession>
<organism evidence="3 4">
    <name type="scientific">Litoribacillus peritrichatus</name>
    <dbReference type="NCBI Taxonomy" id="718191"/>
    <lineage>
        <taxon>Bacteria</taxon>
        <taxon>Pseudomonadati</taxon>
        <taxon>Pseudomonadota</taxon>
        <taxon>Gammaproteobacteria</taxon>
        <taxon>Oceanospirillales</taxon>
        <taxon>Oceanospirillaceae</taxon>
        <taxon>Litoribacillus</taxon>
    </lineage>
</organism>
<dbReference type="Proteomes" id="UP001501565">
    <property type="component" value="Unassembled WGS sequence"/>
</dbReference>
<sequence length="249" mass="28855">MYFRAVLIIGVMLCCFHSVNADTDSLSKSIPIVTETFPPFEYELNGEVVGSDTRVVRQVLKRMGYQADIKLIPWVRAQKYTQLGRVAAIYSLTKSPEREQYLYFSDPISYVQDMFFKRADRDIQWQVMADLSPYTIGVSKGYSYPQVFMAALKRNQFKKVTYLTGETLELRHLRRLKAGFIDLSICEISVCQYLIQQHAPEFDMIDVINQPVGERRSYHIAFSKNWPNSEALLAAFNSELKTYLKERNP</sequence>
<dbReference type="SUPFAM" id="SSF53850">
    <property type="entry name" value="Periplasmic binding protein-like II"/>
    <property type="match status" value="1"/>
</dbReference>
<evidence type="ECO:0000259" key="2">
    <source>
        <dbReference type="Pfam" id="PF00497"/>
    </source>
</evidence>
<keyword evidence="4" id="KW-1185">Reference proteome</keyword>
<dbReference type="Gene3D" id="3.40.190.10">
    <property type="entry name" value="Periplasmic binding protein-like II"/>
    <property type="match status" value="2"/>
</dbReference>
<gene>
    <name evidence="3" type="ORF">GCM10022277_16130</name>
</gene>
<dbReference type="EMBL" id="BAABBN010000004">
    <property type="protein sequence ID" value="GAA3921122.1"/>
    <property type="molecule type" value="Genomic_DNA"/>
</dbReference>
<dbReference type="RefSeq" id="WP_344797302.1">
    <property type="nucleotide sequence ID" value="NZ_BAABBN010000004.1"/>
</dbReference>
<dbReference type="PANTHER" id="PTHR38834">
    <property type="entry name" value="PERIPLASMIC SUBSTRATE BINDING PROTEIN FAMILY 3"/>
    <property type="match status" value="1"/>
</dbReference>
<keyword evidence="1" id="KW-0732">Signal</keyword>
<name>A0ABP7MDW8_9GAMM</name>
<feature type="domain" description="Solute-binding protein family 3/N-terminal" evidence="2">
    <location>
        <begin position="33"/>
        <end position="243"/>
    </location>
</feature>
<proteinExistence type="predicted"/>
<reference evidence="4" key="1">
    <citation type="journal article" date="2019" name="Int. J. Syst. Evol. Microbiol.">
        <title>The Global Catalogue of Microorganisms (GCM) 10K type strain sequencing project: providing services to taxonomists for standard genome sequencing and annotation.</title>
        <authorList>
            <consortium name="The Broad Institute Genomics Platform"/>
            <consortium name="The Broad Institute Genome Sequencing Center for Infectious Disease"/>
            <person name="Wu L."/>
            <person name="Ma J."/>
        </authorList>
    </citation>
    <scope>NUCLEOTIDE SEQUENCE [LARGE SCALE GENOMIC DNA]</scope>
    <source>
        <strain evidence="4">JCM 17551</strain>
    </source>
</reference>
<feature type="chain" id="PRO_5045831209" evidence="1">
    <location>
        <begin position="22"/>
        <end position="249"/>
    </location>
</feature>